<dbReference type="GO" id="GO:0006351">
    <property type="term" value="P:DNA-templated transcription"/>
    <property type="evidence" value="ECO:0007669"/>
    <property type="project" value="TreeGrafter"/>
</dbReference>
<reference evidence="7" key="1">
    <citation type="submission" date="2017-11" db="EMBL/GenBank/DDBJ databases">
        <authorList>
            <person name="Kuznetsova I."/>
            <person name="Sazanova A."/>
            <person name="Chirak E."/>
            <person name="Safronova V."/>
            <person name="Willems A."/>
        </authorList>
    </citation>
    <scope>NUCLEOTIDE SEQUENCE [LARGE SCALE GENOMIC DNA]</scope>
    <source>
        <strain evidence="7">CCBAU 03422</strain>
    </source>
</reference>
<protein>
    <submittedName>
        <fullName evidence="6">LysR family transcriptional regulator</fullName>
    </submittedName>
</protein>
<evidence type="ECO:0000256" key="3">
    <source>
        <dbReference type="ARBA" id="ARBA00023125"/>
    </source>
</evidence>
<evidence type="ECO:0000256" key="4">
    <source>
        <dbReference type="ARBA" id="ARBA00023163"/>
    </source>
</evidence>
<comment type="similarity">
    <text evidence="1">Belongs to the LysR transcriptional regulatory family.</text>
</comment>
<keyword evidence="2" id="KW-0805">Transcription regulation</keyword>
<dbReference type="OrthoDB" id="9813056at2"/>
<comment type="caution">
    <text evidence="6">The sequence shown here is derived from an EMBL/GenBank/DDBJ whole genome shotgun (WGS) entry which is preliminary data.</text>
</comment>
<dbReference type="Pfam" id="PF00126">
    <property type="entry name" value="HTH_1"/>
    <property type="match status" value="1"/>
</dbReference>
<evidence type="ECO:0000256" key="2">
    <source>
        <dbReference type="ARBA" id="ARBA00023015"/>
    </source>
</evidence>
<name>A0A2P7BDB3_9HYPH</name>
<dbReference type="SUPFAM" id="SSF46785">
    <property type="entry name" value="Winged helix' DNA-binding domain"/>
    <property type="match status" value="1"/>
</dbReference>
<keyword evidence="7" id="KW-1185">Reference proteome</keyword>
<dbReference type="InterPro" id="IPR036388">
    <property type="entry name" value="WH-like_DNA-bd_sf"/>
</dbReference>
<dbReference type="EMBL" id="PGGM01000004">
    <property type="protein sequence ID" value="PSH64429.1"/>
    <property type="molecule type" value="Genomic_DNA"/>
</dbReference>
<keyword evidence="3" id="KW-0238">DNA-binding</keyword>
<dbReference type="Gene3D" id="3.40.190.290">
    <property type="match status" value="1"/>
</dbReference>
<evidence type="ECO:0000313" key="6">
    <source>
        <dbReference type="EMBL" id="PSH64429.1"/>
    </source>
</evidence>
<gene>
    <name evidence="6" type="ORF">CU103_10995</name>
</gene>
<dbReference type="PROSITE" id="PS50931">
    <property type="entry name" value="HTH_LYSR"/>
    <property type="match status" value="1"/>
</dbReference>
<dbReference type="RefSeq" id="WP_106663983.1">
    <property type="nucleotide sequence ID" value="NZ_PGGM01000004.1"/>
</dbReference>
<dbReference type="InterPro" id="IPR005119">
    <property type="entry name" value="LysR_subst-bd"/>
</dbReference>
<dbReference type="PANTHER" id="PTHR30537:SF5">
    <property type="entry name" value="HTH-TYPE TRANSCRIPTIONAL ACTIVATOR TTDR-RELATED"/>
    <property type="match status" value="1"/>
</dbReference>
<dbReference type="GO" id="GO:0043565">
    <property type="term" value="F:sequence-specific DNA binding"/>
    <property type="evidence" value="ECO:0007669"/>
    <property type="project" value="TreeGrafter"/>
</dbReference>
<dbReference type="FunFam" id="1.10.10.10:FF:000001">
    <property type="entry name" value="LysR family transcriptional regulator"/>
    <property type="match status" value="1"/>
</dbReference>
<evidence type="ECO:0000256" key="1">
    <source>
        <dbReference type="ARBA" id="ARBA00009437"/>
    </source>
</evidence>
<dbReference type="InterPro" id="IPR000847">
    <property type="entry name" value="LysR_HTH_N"/>
</dbReference>
<evidence type="ECO:0000259" key="5">
    <source>
        <dbReference type="PROSITE" id="PS50931"/>
    </source>
</evidence>
<dbReference type="InterPro" id="IPR058163">
    <property type="entry name" value="LysR-type_TF_proteobact-type"/>
</dbReference>
<dbReference type="Gene3D" id="1.10.10.10">
    <property type="entry name" value="Winged helix-like DNA-binding domain superfamily/Winged helix DNA-binding domain"/>
    <property type="match status" value="1"/>
</dbReference>
<dbReference type="PRINTS" id="PR00039">
    <property type="entry name" value="HTHLYSR"/>
</dbReference>
<dbReference type="Pfam" id="PF03466">
    <property type="entry name" value="LysR_substrate"/>
    <property type="match status" value="1"/>
</dbReference>
<dbReference type="PANTHER" id="PTHR30537">
    <property type="entry name" value="HTH-TYPE TRANSCRIPTIONAL REGULATOR"/>
    <property type="match status" value="1"/>
</dbReference>
<accession>A0A2P7BDB3</accession>
<feature type="domain" description="HTH lysR-type" evidence="5">
    <location>
        <begin position="1"/>
        <end position="59"/>
    </location>
</feature>
<evidence type="ECO:0000313" key="7">
    <source>
        <dbReference type="Proteomes" id="UP000241764"/>
    </source>
</evidence>
<dbReference type="InterPro" id="IPR036390">
    <property type="entry name" value="WH_DNA-bd_sf"/>
</dbReference>
<keyword evidence="4" id="KW-0804">Transcription</keyword>
<dbReference type="Proteomes" id="UP000241764">
    <property type="component" value="Unassembled WGS sequence"/>
</dbReference>
<sequence length="308" mass="33459">MDRLAGIQEFVTVVDAGGFSAAADKLHLSRSAIGKTVARLETRLGVRLCHRTTRNFKLTSDGHAFYEHCVRVLAAVDAAENSVTPDKGEPAGRMRISVPVLFGRRCVAPVVYDLARQYPKLRFDMSFTDRPVDLIEEGYDLAVRNAALPDSAVLTARRIARQRMTICASPSYLASHGTPACMEDIASHDAIVYGREGSTRPWLFPDSKGGSYAAPTRNRIVLDDLEAAADAAASGLALAWLPCWLIRDRVLDGSLVGVLPDIEPLVFDTYAIWPKAPFMPARLRILIDALVARLPGLTGTNGEIKSSG</sequence>
<organism evidence="6 7">
    <name type="scientific">Phyllobacterium sophorae</name>
    <dbReference type="NCBI Taxonomy" id="1520277"/>
    <lineage>
        <taxon>Bacteria</taxon>
        <taxon>Pseudomonadati</taxon>
        <taxon>Pseudomonadota</taxon>
        <taxon>Alphaproteobacteria</taxon>
        <taxon>Hyphomicrobiales</taxon>
        <taxon>Phyllobacteriaceae</taxon>
        <taxon>Phyllobacterium</taxon>
    </lineage>
</organism>
<dbReference type="GO" id="GO:0003700">
    <property type="term" value="F:DNA-binding transcription factor activity"/>
    <property type="evidence" value="ECO:0007669"/>
    <property type="project" value="InterPro"/>
</dbReference>
<dbReference type="SUPFAM" id="SSF53850">
    <property type="entry name" value="Periplasmic binding protein-like II"/>
    <property type="match status" value="1"/>
</dbReference>
<proteinExistence type="inferred from homology"/>
<dbReference type="AlphaFoldDB" id="A0A2P7BDB3"/>